<name>A0ABV1ADE0_9TELE</name>
<sequence>MEITEGFAMLFSSPRSPLDPFGQVKMLPSVHMGDAGWCASRNTFHFLFYSKSFIARDTPSSTQNTTTPPVMRYTLLPSCSCLCIACIDVSVSFCVKTPKYMRQMENI</sequence>
<keyword evidence="2" id="KW-1185">Reference proteome</keyword>
<reference evidence="1 2" key="1">
    <citation type="submission" date="2021-06" db="EMBL/GenBank/DDBJ databases">
        <authorList>
            <person name="Palmer J.M."/>
        </authorList>
    </citation>
    <scope>NUCLEOTIDE SEQUENCE [LARGE SCALE GENOMIC DNA]</scope>
    <source>
        <strain evidence="1 2">AS_MEX2019</strain>
        <tissue evidence="1">Muscle</tissue>
    </source>
</reference>
<accession>A0ABV1ADE0</accession>
<organism evidence="1 2">
    <name type="scientific">Ameca splendens</name>
    <dbReference type="NCBI Taxonomy" id="208324"/>
    <lineage>
        <taxon>Eukaryota</taxon>
        <taxon>Metazoa</taxon>
        <taxon>Chordata</taxon>
        <taxon>Craniata</taxon>
        <taxon>Vertebrata</taxon>
        <taxon>Euteleostomi</taxon>
        <taxon>Actinopterygii</taxon>
        <taxon>Neopterygii</taxon>
        <taxon>Teleostei</taxon>
        <taxon>Neoteleostei</taxon>
        <taxon>Acanthomorphata</taxon>
        <taxon>Ovalentaria</taxon>
        <taxon>Atherinomorphae</taxon>
        <taxon>Cyprinodontiformes</taxon>
        <taxon>Goodeidae</taxon>
        <taxon>Ameca</taxon>
    </lineage>
</organism>
<evidence type="ECO:0000313" key="1">
    <source>
        <dbReference type="EMBL" id="MEQ2316584.1"/>
    </source>
</evidence>
<comment type="caution">
    <text evidence="1">The sequence shown here is derived from an EMBL/GenBank/DDBJ whole genome shotgun (WGS) entry which is preliminary data.</text>
</comment>
<proteinExistence type="predicted"/>
<protein>
    <submittedName>
        <fullName evidence="1">Uncharacterized protein</fullName>
    </submittedName>
</protein>
<gene>
    <name evidence="1" type="ORF">AMECASPLE_033935</name>
</gene>
<dbReference type="Proteomes" id="UP001469553">
    <property type="component" value="Unassembled WGS sequence"/>
</dbReference>
<dbReference type="EMBL" id="JAHRIP010089345">
    <property type="protein sequence ID" value="MEQ2316584.1"/>
    <property type="molecule type" value="Genomic_DNA"/>
</dbReference>
<evidence type="ECO:0000313" key="2">
    <source>
        <dbReference type="Proteomes" id="UP001469553"/>
    </source>
</evidence>